<dbReference type="Proteomes" id="UP000240760">
    <property type="component" value="Unassembled WGS sequence"/>
</dbReference>
<sequence length="289" mass="33823">PPKMHLIKQSRRILSDIFHARQDSNPTPTSHRSKASRSRRRRLRRRTSSPLAVARGTMARFLCKGEKRKRESLDDGHDDEWEFVPCKKRLVGGGLAQGEGVGEEHTELGDVVRCVNDIPYSQPYRYEDSGEEPDELPDDYEELLGKVHSSLENLTITDTHNSPPSSRASTHQTHTDIDCVWLQDIHDWENRYRARRCHSETSTRILPYANAVTGELPDGSGRRLRINWRGDQRNIWMHMWKKEKRLQWEQSWEMQTLKLSFRQRHGRGLMPRHCKQNQADSKKLKEQTN</sequence>
<keyword evidence="3" id="KW-1185">Reference proteome</keyword>
<dbReference type="EMBL" id="KZ679136">
    <property type="protein sequence ID" value="PTB74287.1"/>
    <property type="molecule type" value="Genomic_DNA"/>
</dbReference>
<feature type="compositionally biased region" description="Basic and acidic residues" evidence="1">
    <location>
        <begin position="280"/>
        <end position="289"/>
    </location>
</feature>
<evidence type="ECO:0000256" key="1">
    <source>
        <dbReference type="SAM" id="MobiDB-lite"/>
    </source>
</evidence>
<evidence type="ECO:0000313" key="2">
    <source>
        <dbReference type="EMBL" id="PTB74287.1"/>
    </source>
</evidence>
<dbReference type="OrthoDB" id="4900365at2759"/>
<feature type="compositionally biased region" description="Basic residues" evidence="1">
    <location>
        <begin position="31"/>
        <end position="47"/>
    </location>
</feature>
<proteinExistence type="predicted"/>
<feature type="non-terminal residue" evidence="2">
    <location>
        <position position="1"/>
    </location>
</feature>
<accession>A0A2T4BY79</accession>
<feature type="region of interest" description="Disordered" evidence="1">
    <location>
        <begin position="18"/>
        <end position="50"/>
    </location>
</feature>
<organism evidence="2 3">
    <name type="scientific">Trichoderma longibrachiatum ATCC 18648</name>
    <dbReference type="NCBI Taxonomy" id="983965"/>
    <lineage>
        <taxon>Eukaryota</taxon>
        <taxon>Fungi</taxon>
        <taxon>Dikarya</taxon>
        <taxon>Ascomycota</taxon>
        <taxon>Pezizomycotina</taxon>
        <taxon>Sordariomycetes</taxon>
        <taxon>Hypocreomycetidae</taxon>
        <taxon>Hypocreales</taxon>
        <taxon>Hypocreaceae</taxon>
        <taxon>Trichoderma</taxon>
    </lineage>
</organism>
<protein>
    <submittedName>
        <fullName evidence="2">Uncharacterized protein</fullName>
    </submittedName>
</protein>
<dbReference type="AlphaFoldDB" id="A0A2T4BY79"/>
<gene>
    <name evidence="2" type="ORF">M440DRAFT_1337938</name>
</gene>
<name>A0A2T4BY79_TRILO</name>
<reference evidence="2 3" key="1">
    <citation type="submission" date="2016-07" db="EMBL/GenBank/DDBJ databases">
        <title>Multiple horizontal gene transfer events from other fungi enriched the ability of initially mycotrophic Trichoderma (Ascomycota) to feed on dead plant biomass.</title>
        <authorList>
            <consortium name="DOE Joint Genome Institute"/>
            <person name="Aerts A."/>
            <person name="Atanasova L."/>
            <person name="Chenthamara K."/>
            <person name="Zhang J."/>
            <person name="Grujic M."/>
            <person name="Henrissat B."/>
            <person name="Kuo A."/>
            <person name="Salamov A."/>
            <person name="Lipzen A."/>
            <person name="Labutti K."/>
            <person name="Barry K."/>
            <person name="Miao Y."/>
            <person name="Rahimi M.J."/>
            <person name="Shen Q."/>
            <person name="Grigoriev I.V."/>
            <person name="Kubicek C.P."/>
            <person name="Druzhinina I.S."/>
        </authorList>
    </citation>
    <scope>NUCLEOTIDE SEQUENCE [LARGE SCALE GENOMIC DNA]</scope>
    <source>
        <strain evidence="2 3">ATCC 18648</strain>
    </source>
</reference>
<feature type="region of interest" description="Disordered" evidence="1">
    <location>
        <begin position="268"/>
        <end position="289"/>
    </location>
</feature>
<evidence type="ECO:0000313" key="3">
    <source>
        <dbReference type="Proteomes" id="UP000240760"/>
    </source>
</evidence>